<feature type="transmembrane region" description="Helical" evidence="1">
    <location>
        <begin position="85"/>
        <end position="108"/>
    </location>
</feature>
<evidence type="ECO:0000313" key="3">
    <source>
        <dbReference type="Proteomes" id="UP001269081"/>
    </source>
</evidence>
<dbReference type="EMBL" id="JAVDWQ010000018">
    <property type="protein sequence ID" value="MDR7212086.1"/>
    <property type="molecule type" value="Genomic_DNA"/>
</dbReference>
<gene>
    <name evidence="2" type="ORF">J2W48_004043</name>
</gene>
<keyword evidence="1" id="KW-1133">Transmembrane helix</keyword>
<keyword evidence="3" id="KW-1185">Reference proteome</keyword>
<dbReference type="RefSeq" id="WP_310283514.1">
    <property type="nucleotide sequence ID" value="NZ_JAVDWQ010000018.1"/>
</dbReference>
<keyword evidence="1" id="KW-0812">Transmembrane</keyword>
<feature type="transmembrane region" description="Helical" evidence="1">
    <location>
        <begin position="120"/>
        <end position="138"/>
    </location>
</feature>
<keyword evidence="1" id="KW-0472">Membrane</keyword>
<evidence type="ECO:0000313" key="2">
    <source>
        <dbReference type="EMBL" id="MDR7212086.1"/>
    </source>
</evidence>
<sequence>MKTYKRYKKVEPVCFNFEALLSYIILPLGIASYISYPILYFLGTKATVIFNIILAFVATYFYKGLKRFITILNNNMDDLRFSSVLFRFVSFLIILVVLLIANFGFYLLVVYQKNNEFNIFHFYSWLLILFGLPLLYYIQRLSYYYYVKSSQEIDFVNVILTIDFDLKLFVSIDNIQFVNTLNRKSSDIKIKNNIKYYSQKEFLALKTKNREYYDKKGFRELVQIPLNANLLLLSWFSFAEGKYYTVEIPFLFEKLSVEEEKYLVNNLKVRVKQTKTLQLHFYPNGGIKLFNRDKILIDCPDNKESSISEEYKKLNFLANY</sequence>
<feature type="transmembrane region" description="Helical" evidence="1">
    <location>
        <begin position="20"/>
        <end position="42"/>
    </location>
</feature>
<evidence type="ECO:0000256" key="1">
    <source>
        <dbReference type="SAM" id="Phobius"/>
    </source>
</evidence>
<organism evidence="2 3">
    <name type="scientific">Flavobacterium piscis</name>
    <dbReference type="NCBI Taxonomy" id="1114874"/>
    <lineage>
        <taxon>Bacteria</taxon>
        <taxon>Pseudomonadati</taxon>
        <taxon>Bacteroidota</taxon>
        <taxon>Flavobacteriia</taxon>
        <taxon>Flavobacteriales</taxon>
        <taxon>Flavobacteriaceae</taxon>
        <taxon>Flavobacterium</taxon>
    </lineage>
</organism>
<accession>A0ABU1YF86</accession>
<feature type="transmembrane region" description="Helical" evidence="1">
    <location>
        <begin position="48"/>
        <end position="65"/>
    </location>
</feature>
<dbReference type="Proteomes" id="UP001269081">
    <property type="component" value="Unassembled WGS sequence"/>
</dbReference>
<comment type="caution">
    <text evidence="2">The sequence shown here is derived from an EMBL/GenBank/DDBJ whole genome shotgun (WGS) entry which is preliminary data.</text>
</comment>
<protein>
    <submittedName>
        <fullName evidence="2">Uncharacterized protein</fullName>
    </submittedName>
</protein>
<reference evidence="2 3" key="1">
    <citation type="submission" date="2023-07" db="EMBL/GenBank/DDBJ databases">
        <title>Sorghum-associated microbial communities from plants grown in Nebraska, USA.</title>
        <authorList>
            <person name="Schachtman D."/>
        </authorList>
    </citation>
    <scope>NUCLEOTIDE SEQUENCE [LARGE SCALE GENOMIC DNA]</scope>
    <source>
        <strain evidence="2 3">4129</strain>
    </source>
</reference>
<proteinExistence type="predicted"/>
<name>A0ABU1YF86_9FLAO</name>